<protein>
    <submittedName>
        <fullName evidence="1">Uncharacterized protein</fullName>
    </submittedName>
</protein>
<dbReference type="Proteomes" id="UP001385951">
    <property type="component" value="Unassembled WGS sequence"/>
</dbReference>
<dbReference type="EMBL" id="JASBNA010000006">
    <property type="protein sequence ID" value="KAK7691138.1"/>
    <property type="molecule type" value="Genomic_DNA"/>
</dbReference>
<gene>
    <name evidence="1" type="ORF">QCA50_006241</name>
</gene>
<evidence type="ECO:0000313" key="2">
    <source>
        <dbReference type="Proteomes" id="UP001385951"/>
    </source>
</evidence>
<dbReference type="AlphaFoldDB" id="A0AAW0GCG5"/>
<accession>A0AAW0GCG5</accession>
<name>A0AAW0GCG5_9APHY</name>
<comment type="caution">
    <text evidence="1">The sequence shown here is derived from an EMBL/GenBank/DDBJ whole genome shotgun (WGS) entry which is preliminary data.</text>
</comment>
<keyword evidence="2" id="KW-1185">Reference proteome</keyword>
<sequence length="330" mass="37142">MFEYTTRLDITITTYHYDPRPPSASISHTDSLPSPRTSFRFEWGHPSDSELSISMDTLLLGDIQLDHVVYFKLSSPPALYTSPAVAQELGATCAGLISRCSPLGLQTLELYGSSLSIFAHILTSWSHTHSSSGDATHPTIAIHNHNHDYPSLFCFIRTLFISSARRFIRLRRQAPPPDMGYLLDVLEEQADLYSGSCAKFSELVLQRCTIRRGTLTELVDSISSVIWQRDRFTRDPPHVPYEGHNSPPPFWPMLPSPVGPEHLPDADLDWPPFPPQFHNNLPNLIPQGPVQHAHTTWVHHVRLGRITFDFRGSSGIRVDQNVDPLGGFQY</sequence>
<organism evidence="1 2">
    <name type="scientific">Cerrena zonata</name>
    <dbReference type="NCBI Taxonomy" id="2478898"/>
    <lineage>
        <taxon>Eukaryota</taxon>
        <taxon>Fungi</taxon>
        <taxon>Dikarya</taxon>
        <taxon>Basidiomycota</taxon>
        <taxon>Agaricomycotina</taxon>
        <taxon>Agaricomycetes</taxon>
        <taxon>Polyporales</taxon>
        <taxon>Cerrenaceae</taxon>
        <taxon>Cerrena</taxon>
    </lineage>
</organism>
<reference evidence="1 2" key="1">
    <citation type="submission" date="2022-09" db="EMBL/GenBank/DDBJ databases">
        <authorList>
            <person name="Palmer J.M."/>
        </authorList>
    </citation>
    <scope>NUCLEOTIDE SEQUENCE [LARGE SCALE GENOMIC DNA]</scope>
    <source>
        <strain evidence="1 2">DSM 7382</strain>
    </source>
</reference>
<proteinExistence type="predicted"/>
<evidence type="ECO:0000313" key="1">
    <source>
        <dbReference type="EMBL" id="KAK7691138.1"/>
    </source>
</evidence>